<organism evidence="9">
    <name type="scientific">Mucor ambiguus</name>
    <dbReference type="NCBI Taxonomy" id="91626"/>
    <lineage>
        <taxon>Eukaryota</taxon>
        <taxon>Fungi</taxon>
        <taxon>Fungi incertae sedis</taxon>
        <taxon>Mucoromycota</taxon>
        <taxon>Mucoromycotina</taxon>
        <taxon>Mucoromycetes</taxon>
        <taxon>Mucorales</taxon>
        <taxon>Mucorineae</taxon>
        <taxon>Mucoraceae</taxon>
        <taxon>Mucor</taxon>
    </lineage>
</organism>
<dbReference type="PIRSF" id="PIRSF015952">
    <property type="entry name" value="U3snoRNP11"/>
    <property type="match status" value="1"/>
</dbReference>
<accession>A0A0C9M5T9</accession>
<dbReference type="GO" id="GO:0032040">
    <property type="term" value="C:small-subunit processome"/>
    <property type="evidence" value="ECO:0007669"/>
    <property type="project" value="UniProtKB-UniRule"/>
</dbReference>
<evidence type="ECO:0000256" key="6">
    <source>
        <dbReference type="PIRNR" id="PIRNR015952"/>
    </source>
</evidence>
<keyword evidence="10" id="KW-1185">Reference proteome</keyword>
<dbReference type="GO" id="GO:0000480">
    <property type="term" value="P:endonucleolytic cleavage in 5'-ETS of tricistronic rRNA transcript (SSU-rRNA, 5.8S rRNA, LSU-rRNA)"/>
    <property type="evidence" value="ECO:0007669"/>
    <property type="project" value="EnsemblFungi"/>
</dbReference>
<evidence type="ECO:0000256" key="4">
    <source>
        <dbReference type="ARBA" id="ARBA00022552"/>
    </source>
</evidence>
<proteinExistence type="inferred from homology"/>
<comment type="function">
    <text evidence="1 6">Involved in nucleolar processing of pre-18S ribosomal RNA.</text>
</comment>
<dbReference type="GO" id="GO:0000447">
    <property type="term" value="P:endonucleolytic cleavage in ITS1 to separate SSU-rRNA from 5.8S rRNA and LSU-rRNA from tricistronic rRNA transcript (SSU-rRNA, 5.8S rRNA, LSU-rRNA)"/>
    <property type="evidence" value="ECO:0007669"/>
    <property type="project" value="EnsemblFungi"/>
</dbReference>
<evidence type="ECO:0000256" key="7">
    <source>
        <dbReference type="SAM" id="Coils"/>
    </source>
</evidence>
<dbReference type="PANTHER" id="PTHR12838:SF0">
    <property type="entry name" value="U3 SMALL NUCLEOLAR RNA-ASSOCIATED PROTEIN 11-RELATED"/>
    <property type="match status" value="1"/>
</dbReference>
<reference evidence="9" key="1">
    <citation type="submission" date="2014-09" db="EMBL/GenBank/DDBJ databases">
        <title>Draft genome sequence of an oleaginous Mucoromycotina fungus Mucor ambiguus NBRC6742.</title>
        <authorList>
            <person name="Takeda I."/>
            <person name="Yamane N."/>
            <person name="Morita T."/>
            <person name="Tamano K."/>
            <person name="Machida M."/>
            <person name="Baker S."/>
            <person name="Koike H."/>
        </authorList>
    </citation>
    <scope>NUCLEOTIDE SEQUENCE</scope>
    <source>
        <strain evidence="9">NBRC 6742</strain>
    </source>
</reference>
<dbReference type="Proteomes" id="UP000053815">
    <property type="component" value="Unassembled WGS sequence"/>
</dbReference>
<evidence type="ECO:0000313" key="9">
    <source>
        <dbReference type="EMBL" id="GAN01934.1"/>
    </source>
</evidence>
<feature type="compositionally biased region" description="Acidic residues" evidence="8">
    <location>
        <begin position="129"/>
        <end position="138"/>
    </location>
</feature>
<name>A0A0C9M5T9_9FUNG</name>
<sequence length="265" mass="31617">MSTLRNAVQRRNHKERGQTAGREKFGLLEKKKDYLLRAKDYHGKQNKLKAMREKALFRNPDEFYFKMVNSQTKGGVHIQKRNEELPDEMVQLMKTQDKEYIKYQRDLSKRKLEKLQASLHFIDDGKNSDDEEDSDQEDERPAKKNKSNHIVFVDSEKQVRKFNPAKHLDTLPELVNRKFNRPRIETLRETAIIAPHTGRELKDIKKERERLYKELQSRMKREEELAKAERELATQKALRQKGRKKQVGKDEFGLPVYKWKADRKK</sequence>
<dbReference type="GO" id="GO:0006412">
    <property type="term" value="P:translation"/>
    <property type="evidence" value="ECO:0007669"/>
    <property type="project" value="EnsemblFungi"/>
</dbReference>
<dbReference type="GO" id="GO:0000472">
    <property type="term" value="P:endonucleolytic cleavage to generate mature 5'-end of SSU-rRNA from (SSU-rRNA, 5.8S rRNA, LSU-rRNA)"/>
    <property type="evidence" value="ECO:0007669"/>
    <property type="project" value="EnsemblFungi"/>
</dbReference>
<evidence type="ECO:0000313" key="10">
    <source>
        <dbReference type="Proteomes" id="UP000053815"/>
    </source>
</evidence>
<evidence type="ECO:0000256" key="3">
    <source>
        <dbReference type="ARBA" id="ARBA00008105"/>
    </source>
</evidence>
<comment type="subunit">
    <text evidence="6">Component of the ribosomal small subunit (SSU) processome.</text>
</comment>
<feature type="region of interest" description="Disordered" evidence="8">
    <location>
        <begin position="1"/>
        <end position="22"/>
    </location>
</feature>
<evidence type="ECO:0000256" key="2">
    <source>
        <dbReference type="ARBA" id="ARBA00004604"/>
    </source>
</evidence>
<dbReference type="AlphaFoldDB" id="A0A0C9M5T9"/>
<comment type="subcellular location">
    <subcellularLocation>
        <location evidence="2 6">Nucleus</location>
        <location evidence="2 6">Nucleolus</location>
    </subcellularLocation>
</comment>
<keyword evidence="4 6" id="KW-0698">rRNA processing</keyword>
<keyword evidence="5 6" id="KW-0539">Nucleus</keyword>
<keyword evidence="7" id="KW-0175">Coiled coil</keyword>
<comment type="similarity">
    <text evidence="3 6">Belongs to the UTP11 family.</text>
</comment>
<dbReference type="Pfam" id="PF03998">
    <property type="entry name" value="Utp11"/>
    <property type="match status" value="1"/>
</dbReference>
<evidence type="ECO:0000256" key="5">
    <source>
        <dbReference type="ARBA" id="ARBA00023242"/>
    </source>
</evidence>
<dbReference type="STRING" id="91626.A0A0C9M5T9"/>
<protein>
    <recommendedName>
        <fullName evidence="6">U3 small nucleolar RNA-associated protein 11</fullName>
        <shortName evidence="6">U3 snoRNA-associated protein 11</shortName>
    </recommendedName>
</protein>
<gene>
    <name evidence="9" type="ORF">MAM1_0014c01371</name>
</gene>
<dbReference type="PANTHER" id="PTHR12838">
    <property type="entry name" value="U3 SMALL NUCLEOLAR RNA-ASSOCIATED PROTEIN 11"/>
    <property type="match status" value="1"/>
</dbReference>
<dbReference type="EMBL" id="DF836303">
    <property type="protein sequence ID" value="GAN01934.1"/>
    <property type="molecule type" value="Genomic_DNA"/>
</dbReference>
<feature type="coiled-coil region" evidence="7">
    <location>
        <begin position="201"/>
        <end position="245"/>
    </location>
</feature>
<dbReference type="InterPro" id="IPR007144">
    <property type="entry name" value="SSU_processome_Utp11"/>
</dbReference>
<evidence type="ECO:0000256" key="1">
    <source>
        <dbReference type="ARBA" id="ARBA00004099"/>
    </source>
</evidence>
<feature type="region of interest" description="Disordered" evidence="8">
    <location>
        <begin position="122"/>
        <end position="148"/>
    </location>
</feature>
<dbReference type="OrthoDB" id="29058at2759"/>
<evidence type="ECO:0000256" key="8">
    <source>
        <dbReference type="SAM" id="MobiDB-lite"/>
    </source>
</evidence>